<proteinExistence type="predicted"/>
<dbReference type="GeneID" id="91109373"/>
<dbReference type="KEGG" id="hhb:Hhub_1897"/>
<dbReference type="AlphaFoldDB" id="A0A0U5H1K3"/>
<protein>
    <submittedName>
        <fullName evidence="1">Uncharacterized protein</fullName>
    </submittedName>
</protein>
<dbReference type="OrthoDB" id="256989at2157"/>
<keyword evidence="2" id="KW-1185">Reference proteome</keyword>
<evidence type="ECO:0000313" key="2">
    <source>
        <dbReference type="Proteomes" id="UP000066737"/>
    </source>
</evidence>
<sequence length="58" mass="5832">MSSTEPSQGGEPQAVAECTACSAIFPAQVTGDGGLRPIGLEDGTCTCGNVEFQSIIEA</sequence>
<dbReference type="STRING" id="1407499.HHUB_1897"/>
<reference evidence="2" key="1">
    <citation type="journal article" date="2016" name="Environ. Microbiol.">
        <title>The complete genome of a viable archaeum isolated from 123-million-year-old rock salt.</title>
        <authorList>
            <person name="Jaakkola S.T."/>
            <person name="Pfeiffer F."/>
            <person name="Ravantti J.J."/>
            <person name="Guo Q."/>
            <person name="Liu Y."/>
            <person name="Chen X."/>
            <person name="Ma H."/>
            <person name="Yang C."/>
            <person name="Oksanen H.M."/>
            <person name="Bamford D.H."/>
        </authorList>
    </citation>
    <scope>NUCLEOTIDE SEQUENCE</scope>
    <source>
        <strain evidence="2">JI20-1</strain>
    </source>
</reference>
<dbReference type="EMBL" id="LN831302">
    <property type="protein sequence ID" value="CQH52888.1"/>
    <property type="molecule type" value="Genomic_DNA"/>
</dbReference>
<evidence type="ECO:0000313" key="1">
    <source>
        <dbReference type="EMBL" id="CQH52888.1"/>
    </source>
</evidence>
<dbReference type="RefSeq" id="WP_157533977.1">
    <property type="nucleotide sequence ID" value="NZ_CEML01000002.1"/>
</dbReference>
<name>A0A0U5H1K3_9EURY</name>
<dbReference type="Proteomes" id="UP000066737">
    <property type="component" value="Chromosome I"/>
</dbReference>
<gene>
    <name evidence="1" type="ORF">HHUB_1897</name>
</gene>
<accession>A0A0U5H1K3</accession>
<organism evidence="1 2">
    <name type="scientific">Halobacterium hubeiense</name>
    <dbReference type="NCBI Taxonomy" id="1407499"/>
    <lineage>
        <taxon>Archaea</taxon>
        <taxon>Methanobacteriati</taxon>
        <taxon>Methanobacteriota</taxon>
        <taxon>Stenosarchaea group</taxon>
        <taxon>Halobacteria</taxon>
        <taxon>Halobacteriales</taxon>
        <taxon>Halobacteriaceae</taxon>
        <taxon>Halobacterium</taxon>
    </lineage>
</organism>